<dbReference type="GO" id="GO:0016301">
    <property type="term" value="F:kinase activity"/>
    <property type="evidence" value="ECO:0007669"/>
    <property type="project" value="UniProtKB-KW"/>
</dbReference>
<dbReference type="Proteomes" id="UP000625283">
    <property type="component" value="Unassembled WGS sequence"/>
</dbReference>
<name>A0ABS1QZV3_9SPHI</name>
<dbReference type="PANTHER" id="PTHR43547">
    <property type="entry name" value="TWO-COMPONENT HISTIDINE KINASE"/>
    <property type="match status" value="1"/>
</dbReference>
<dbReference type="InterPro" id="IPR036097">
    <property type="entry name" value="HisK_dim/P_sf"/>
</dbReference>
<proteinExistence type="predicted"/>
<evidence type="ECO:0000256" key="4">
    <source>
        <dbReference type="SAM" id="MobiDB-lite"/>
    </source>
</evidence>
<dbReference type="EC" id="2.7.13.3" evidence="2"/>
<keyword evidence="8" id="KW-1185">Reference proteome</keyword>
<feature type="domain" description="Histidine kinase" evidence="6">
    <location>
        <begin position="208"/>
        <end position="423"/>
    </location>
</feature>
<evidence type="ECO:0000259" key="6">
    <source>
        <dbReference type="PROSITE" id="PS50109"/>
    </source>
</evidence>
<keyword evidence="7" id="KW-0808">Transferase</keyword>
<keyword evidence="7" id="KW-0418">Kinase</keyword>
<feature type="transmembrane region" description="Helical" evidence="5">
    <location>
        <begin position="56"/>
        <end position="74"/>
    </location>
</feature>
<evidence type="ECO:0000256" key="1">
    <source>
        <dbReference type="ARBA" id="ARBA00000085"/>
    </source>
</evidence>
<feature type="region of interest" description="Disordered" evidence="4">
    <location>
        <begin position="426"/>
        <end position="456"/>
    </location>
</feature>
<dbReference type="InterPro" id="IPR004358">
    <property type="entry name" value="Sig_transdc_His_kin-like_C"/>
</dbReference>
<dbReference type="SUPFAM" id="SSF55874">
    <property type="entry name" value="ATPase domain of HSP90 chaperone/DNA topoisomerase II/histidine kinase"/>
    <property type="match status" value="1"/>
</dbReference>
<evidence type="ECO:0000256" key="2">
    <source>
        <dbReference type="ARBA" id="ARBA00012438"/>
    </source>
</evidence>
<accession>A0ABS1QZV3</accession>
<feature type="transmembrane region" description="Helical" evidence="5">
    <location>
        <begin position="128"/>
        <end position="144"/>
    </location>
</feature>
<dbReference type="CDD" id="cd00082">
    <property type="entry name" value="HisKA"/>
    <property type="match status" value="1"/>
</dbReference>
<dbReference type="InterPro" id="IPR003661">
    <property type="entry name" value="HisK_dim/P_dom"/>
</dbReference>
<gene>
    <name evidence="7" type="ORF">JKG61_02445</name>
</gene>
<dbReference type="SUPFAM" id="SSF47384">
    <property type="entry name" value="Homodimeric domain of signal transducing histidine kinase"/>
    <property type="match status" value="1"/>
</dbReference>
<feature type="compositionally biased region" description="Basic and acidic residues" evidence="4">
    <location>
        <begin position="445"/>
        <end position="456"/>
    </location>
</feature>
<dbReference type="PANTHER" id="PTHR43547:SF2">
    <property type="entry name" value="HYBRID SIGNAL TRANSDUCTION HISTIDINE KINASE C"/>
    <property type="match status" value="1"/>
</dbReference>
<dbReference type="SMART" id="SM00387">
    <property type="entry name" value="HATPase_c"/>
    <property type="match status" value="1"/>
</dbReference>
<organism evidence="7 8">
    <name type="scientific">Sphingobacterium faecale</name>
    <dbReference type="NCBI Taxonomy" id="2803775"/>
    <lineage>
        <taxon>Bacteria</taxon>
        <taxon>Pseudomonadati</taxon>
        <taxon>Bacteroidota</taxon>
        <taxon>Sphingobacteriia</taxon>
        <taxon>Sphingobacteriales</taxon>
        <taxon>Sphingobacteriaceae</taxon>
        <taxon>Sphingobacterium</taxon>
    </lineage>
</organism>
<sequence>MKRIQNYWNMLTHIGTDASMSYMDFKRVHMVNLIALLCILPAIYFSITNFIEHRPILALINLSNGLCDIAVLFFQYYRRPNYAKLMLLGSNFIFFFAGAILYQNGAEYFLLCILISSTLLYDDRRIHILFASAVTLAMVMIYIYPDINSFEQPVPIFRVLYNIICSLIFIVVSVNFFLKIIYSNMRKIEDQRQKLQAINKDKEKIFSIIAHDIKSPFATLETMVLALEQQVLDNSVSADFIRQLHLRIVQQNQVLDDLLQWGSNSLRGIAAAPSPVLIQPVIKEILAAFEEQIIVKQLKITVYIKDKDQVLVNRDHLIIILRNFISNAIKFSYVTGEIDIFSSQDKKLTYIHIKDQGIGINPSTSALLFNVVQSKSLGTVDEPGTGLGLILCKDLIERNHGVVNIDSTPNEGSIFTVGLPWVDNHSNKTSTEQPSFSRPKVKTTMPEKEGKSLEVQ</sequence>
<dbReference type="RefSeq" id="WP_202101394.1">
    <property type="nucleotide sequence ID" value="NZ_JAERTY010000001.1"/>
</dbReference>
<feature type="compositionally biased region" description="Polar residues" evidence="4">
    <location>
        <begin position="427"/>
        <end position="436"/>
    </location>
</feature>
<dbReference type="InterPro" id="IPR005467">
    <property type="entry name" value="His_kinase_dom"/>
</dbReference>
<keyword evidence="5" id="KW-0472">Membrane</keyword>
<feature type="transmembrane region" description="Helical" evidence="5">
    <location>
        <begin position="156"/>
        <end position="178"/>
    </location>
</feature>
<dbReference type="Gene3D" id="3.30.565.10">
    <property type="entry name" value="Histidine kinase-like ATPase, C-terminal domain"/>
    <property type="match status" value="1"/>
</dbReference>
<keyword evidence="3" id="KW-0597">Phosphoprotein</keyword>
<evidence type="ECO:0000256" key="5">
    <source>
        <dbReference type="SAM" id="Phobius"/>
    </source>
</evidence>
<comment type="catalytic activity">
    <reaction evidence="1">
        <text>ATP + protein L-histidine = ADP + protein N-phospho-L-histidine.</text>
        <dbReference type="EC" id="2.7.13.3"/>
    </reaction>
</comment>
<feature type="transmembrane region" description="Helical" evidence="5">
    <location>
        <begin position="30"/>
        <end position="50"/>
    </location>
</feature>
<dbReference type="Pfam" id="PF02518">
    <property type="entry name" value="HATPase_c"/>
    <property type="match status" value="1"/>
</dbReference>
<dbReference type="EMBL" id="JAERTY010000001">
    <property type="protein sequence ID" value="MBL1407605.1"/>
    <property type="molecule type" value="Genomic_DNA"/>
</dbReference>
<evidence type="ECO:0000313" key="7">
    <source>
        <dbReference type="EMBL" id="MBL1407605.1"/>
    </source>
</evidence>
<dbReference type="InterPro" id="IPR003594">
    <property type="entry name" value="HATPase_dom"/>
</dbReference>
<evidence type="ECO:0000256" key="3">
    <source>
        <dbReference type="ARBA" id="ARBA00022553"/>
    </source>
</evidence>
<keyword evidence="5" id="KW-0812">Transmembrane</keyword>
<evidence type="ECO:0000313" key="8">
    <source>
        <dbReference type="Proteomes" id="UP000625283"/>
    </source>
</evidence>
<dbReference type="InterPro" id="IPR036890">
    <property type="entry name" value="HATPase_C_sf"/>
</dbReference>
<reference evidence="7 8" key="1">
    <citation type="submission" date="2021-01" db="EMBL/GenBank/DDBJ databases">
        <title>C459-1 draft genome sequence.</title>
        <authorList>
            <person name="Zhang X.-F."/>
        </authorList>
    </citation>
    <scope>NUCLEOTIDE SEQUENCE [LARGE SCALE GENOMIC DNA]</scope>
    <source>
        <strain evidence="8">C459-1</strain>
    </source>
</reference>
<dbReference type="PROSITE" id="PS50109">
    <property type="entry name" value="HIS_KIN"/>
    <property type="match status" value="1"/>
</dbReference>
<keyword evidence="5" id="KW-1133">Transmembrane helix</keyword>
<comment type="caution">
    <text evidence="7">The sequence shown here is derived from an EMBL/GenBank/DDBJ whole genome shotgun (WGS) entry which is preliminary data.</text>
</comment>
<dbReference type="Gene3D" id="1.10.287.130">
    <property type="match status" value="1"/>
</dbReference>
<dbReference type="PRINTS" id="PR00344">
    <property type="entry name" value="BCTRLSENSOR"/>
</dbReference>
<protein>
    <recommendedName>
        <fullName evidence="2">histidine kinase</fullName>
        <ecNumber evidence="2">2.7.13.3</ecNumber>
    </recommendedName>
</protein>